<evidence type="ECO:0000256" key="3">
    <source>
        <dbReference type="ARBA" id="ARBA00022692"/>
    </source>
</evidence>
<feature type="transmembrane region" description="Helical" evidence="6">
    <location>
        <begin position="211"/>
        <end position="235"/>
    </location>
</feature>
<evidence type="ECO:0000256" key="4">
    <source>
        <dbReference type="ARBA" id="ARBA00022989"/>
    </source>
</evidence>
<feature type="transmembrane region" description="Helical" evidence="6">
    <location>
        <begin position="413"/>
        <end position="433"/>
    </location>
</feature>
<feature type="transmembrane region" description="Helical" evidence="6">
    <location>
        <begin position="319"/>
        <end position="339"/>
    </location>
</feature>
<organism evidence="7 8">
    <name type="scientific">Odoribacter splanchnicus</name>
    <dbReference type="NCBI Taxonomy" id="28118"/>
    <lineage>
        <taxon>Bacteria</taxon>
        <taxon>Pseudomonadati</taxon>
        <taxon>Bacteroidota</taxon>
        <taxon>Bacteroidia</taxon>
        <taxon>Bacteroidales</taxon>
        <taxon>Odoribacteraceae</taxon>
        <taxon>Odoribacter</taxon>
    </lineage>
</organism>
<keyword evidence="4 6" id="KW-1133">Transmembrane helix</keyword>
<feature type="transmembrane region" description="Helical" evidence="6">
    <location>
        <begin position="76"/>
        <end position="101"/>
    </location>
</feature>
<feature type="transmembrane region" description="Helical" evidence="6">
    <location>
        <begin position="351"/>
        <end position="372"/>
    </location>
</feature>
<evidence type="ECO:0000256" key="6">
    <source>
        <dbReference type="SAM" id="Phobius"/>
    </source>
</evidence>
<accession>A0A413I6Y1</accession>
<feature type="transmembrane region" description="Helical" evidence="6">
    <location>
        <begin position="33"/>
        <end position="55"/>
    </location>
</feature>
<feature type="transmembrane region" description="Helical" evidence="6">
    <location>
        <begin position="141"/>
        <end position="161"/>
    </location>
</feature>
<evidence type="ECO:0000256" key="5">
    <source>
        <dbReference type="ARBA" id="ARBA00023136"/>
    </source>
</evidence>
<dbReference type="GO" id="GO:0005886">
    <property type="term" value="C:plasma membrane"/>
    <property type="evidence" value="ECO:0007669"/>
    <property type="project" value="UniProtKB-SubCell"/>
</dbReference>
<dbReference type="InterPro" id="IPR050833">
    <property type="entry name" value="Poly_Biosynth_Transport"/>
</dbReference>
<comment type="subcellular location">
    <subcellularLocation>
        <location evidence="1">Cell membrane</location>
        <topology evidence="1">Multi-pass membrane protein</topology>
    </subcellularLocation>
</comment>
<reference evidence="7 8" key="1">
    <citation type="submission" date="2018-08" db="EMBL/GenBank/DDBJ databases">
        <title>A genome reference for cultivated species of the human gut microbiota.</title>
        <authorList>
            <person name="Zou Y."/>
            <person name="Xue W."/>
            <person name="Luo G."/>
        </authorList>
    </citation>
    <scope>NUCLEOTIDE SEQUENCE [LARGE SCALE GENOMIC DNA]</scope>
    <source>
        <strain evidence="7 8">OF03-11</strain>
    </source>
</reference>
<keyword evidence="2" id="KW-1003">Cell membrane</keyword>
<feature type="transmembrane region" description="Helical" evidence="6">
    <location>
        <begin position="291"/>
        <end position="313"/>
    </location>
</feature>
<keyword evidence="5 6" id="KW-0472">Membrane</keyword>
<dbReference type="PANTHER" id="PTHR30250:SF11">
    <property type="entry name" value="O-ANTIGEN TRANSPORTER-RELATED"/>
    <property type="match status" value="1"/>
</dbReference>
<feature type="transmembrane region" description="Helical" evidence="6">
    <location>
        <begin position="7"/>
        <end position="27"/>
    </location>
</feature>
<gene>
    <name evidence="7" type="ORF">DXA53_18525</name>
</gene>
<sequence>MTNKVVLYLVTRYMTYAVQFITSIWVAVKLGPFYLGIWGVILLLINYFKLINFGISNSLTVLLVQHKENKKQVDDYVKTALGLLSVLGFCIILFGIYYHLFGISYIDKYRLGNLLYVICFIAILEHINNLFMVIYRVMNNLFYVAFYQSVVPLLLFCALFAATGWTLLMFLLGAYVLGNGLSIFFFVRGGLISWKGKFEFVYAKIILKKGLFLFIYNLCFYLIVVSTRTIVSIFYTVEEFGYFTFAFTLANSVLLLLEAFSFVILPKVIDRLTSADPLEIKQVIRKLRVNYISMAHGCIYLALLFFPVLLHFVPKYSSTLAGLQLMALAIMLNTNSFGYGSYLMAQNKEKIIAKMACISVIFNVVCALVAVIVFHIDYIYVIVSTMLAYWVYSSLCVFYAKKNLNEKPGLFKVLNEAFPLRLLIPYLCGIIIVVMNYQYLIFVPLMVFILLNIKTISEIYHTIKRILISPEIVNL</sequence>
<comment type="caution">
    <text evidence="7">The sequence shown here is derived from an EMBL/GenBank/DDBJ whole genome shotgun (WGS) entry which is preliminary data.</text>
</comment>
<feature type="transmembrane region" description="Helical" evidence="6">
    <location>
        <begin position="241"/>
        <end position="265"/>
    </location>
</feature>
<evidence type="ECO:0000313" key="8">
    <source>
        <dbReference type="Proteomes" id="UP000284434"/>
    </source>
</evidence>
<dbReference type="AlphaFoldDB" id="A0A413I6Y1"/>
<protein>
    <submittedName>
        <fullName evidence="7">Uncharacterized protein</fullName>
    </submittedName>
</protein>
<evidence type="ECO:0000256" key="2">
    <source>
        <dbReference type="ARBA" id="ARBA00022475"/>
    </source>
</evidence>
<proteinExistence type="predicted"/>
<keyword evidence="3 6" id="KW-0812">Transmembrane</keyword>
<dbReference type="EMBL" id="QSCO01000037">
    <property type="protein sequence ID" value="RGY03460.1"/>
    <property type="molecule type" value="Genomic_DNA"/>
</dbReference>
<evidence type="ECO:0000256" key="1">
    <source>
        <dbReference type="ARBA" id="ARBA00004651"/>
    </source>
</evidence>
<dbReference type="RefSeq" id="WP_118104875.1">
    <property type="nucleotide sequence ID" value="NZ_JADMSC010000075.1"/>
</dbReference>
<evidence type="ECO:0000313" key="7">
    <source>
        <dbReference type="EMBL" id="RGY03460.1"/>
    </source>
</evidence>
<feature type="transmembrane region" description="Helical" evidence="6">
    <location>
        <begin position="167"/>
        <end position="191"/>
    </location>
</feature>
<feature type="transmembrane region" description="Helical" evidence="6">
    <location>
        <begin position="113"/>
        <end position="134"/>
    </location>
</feature>
<dbReference type="Proteomes" id="UP000284434">
    <property type="component" value="Unassembled WGS sequence"/>
</dbReference>
<name>A0A413I6Y1_9BACT</name>
<feature type="transmembrane region" description="Helical" evidence="6">
    <location>
        <begin position="378"/>
        <end position="401"/>
    </location>
</feature>
<dbReference type="PANTHER" id="PTHR30250">
    <property type="entry name" value="PST FAMILY PREDICTED COLANIC ACID TRANSPORTER"/>
    <property type="match status" value="1"/>
</dbReference>